<dbReference type="RefSeq" id="WP_342743678.1">
    <property type="nucleotide sequence ID" value="NZ_FVZE01000004.1"/>
</dbReference>
<dbReference type="Gene3D" id="2.60.120.10">
    <property type="entry name" value="Jelly Rolls"/>
    <property type="match status" value="1"/>
</dbReference>
<reference evidence="3" key="1">
    <citation type="submission" date="2017-02" db="EMBL/GenBank/DDBJ databases">
        <authorList>
            <person name="Varghese N."/>
            <person name="Submissions S."/>
        </authorList>
    </citation>
    <scope>NUCLEOTIDE SEQUENCE [LARGE SCALE GENOMIC DNA]</scope>
    <source>
        <strain evidence="3">SM117</strain>
    </source>
</reference>
<protein>
    <submittedName>
        <fullName evidence="2">Cupin-like domain-containing protein</fullName>
    </submittedName>
</protein>
<dbReference type="PROSITE" id="PS51184">
    <property type="entry name" value="JMJC"/>
    <property type="match status" value="1"/>
</dbReference>
<feature type="domain" description="JmjC" evidence="1">
    <location>
        <begin position="113"/>
        <end position="276"/>
    </location>
</feature>
<dbReference type="Proteomes" id="UP000190989">
    <property type="component" value="Unassembled WGS sequence"/>
</dbReference>
<sequence length="342" mass="37886">MKPMPGDTVAEFPLTAISDPGAFRKEVIEPCRPAIIRAACANWPAHIAARQSVRHLREYLCAFDNGQRAQGFVGDESISARYHYGAGPDGFNFKREIMGIAEALKRIERCAENPSLGTVYMGSLPAESHMPGFAEANCLPFVPRSARPRLWIGNASAVACHYDTFDNLACVVAGQRTFTLYPPSAISDLYVGPIDHTMAGQPVSLAAGSEPGDPRYPRFDVIRERALVVELDPGDALYLPKLWWHQVEAKGDLNLLVNYWWDAFASGPDAPFTAMMLAMIAIAERPEPERAAWRSFFDHYVFRPEGHPLAHLPEEQHGILGPLDQGNYGRIRAMVMQLLRGN</sequence>
<evidence type="ECO:0000313" key="3">
    <source>
        <dbReference type="Proteomes" id="UP000190989"/>
    </source>
</evidence>
<keyword evidence="3" id="KW-1185">Reference proteome</keyword>
<organism evidence="2 3">
    <name type="scientific">Novosphingobium mathurense</name>
    <dbReference type="NCBI Taxonomy" id="428990"/>
    <lineage>
        <taxon>Bacteria</taxon>
        <taxon>Pseudomonadati</taxon>
        <taxon>Pseudomonadota</taxon>
        <taxon>Alphaproteobacteria</taxon>
        <taxon>Sphingomonadales</taxon>
        <taxon>Sphingomonadaceae</taxon>
        <taxon>Novosphingobium</taxon>
    </lineage>
</organism>
<dbReference type="EMBL" id="FVZE01000004">
    <property type="protein sequence ID" value="SLK03590.1"/>
    <property type="molecule type" value="Genomic_DNA"/>
</dbReference>
<dbReference type="InterPro" id="IPR014710">
    <property type="entry name" value="RmlC-like_jellyroll"/>
</dbReference>
<name>A0A1U6I6D2_9SPHN</name>
<dbReference type="STRING" id="428990.SAMN06295987_104259"/>
<dbReference type="InterPro" id="IPR041667">
    <property type="entry name" value="Cupin_8"/>
</dbReference>
<gene>
    <name evidence="2" type="ORF">SAMN06295987_104259</name>
</gene>
<dbReference type="AlphaFoldDB" id="A0A1U6I6D2"/>
<dbReference type="PANTHER" id="PTHR12461">
    <property type="entry name" value="HYPOXIA-INDUCIBLE FACTOR 1 ALPHA INHIBITOR-RELATED"/>
    <property type="match status" value="1"/>
</dbReference>
<evidence type="ECO:0000259" key="1">
    <source>
        <dbReference type="PROSITE" id="PS51184"/>
    </source>
</evidence>
<dbReference type="SUPFAM" id="SSF51197">
    <property type="entry name" value="Clavaminate synthase-like"/>
    <property type="match status" value="1"/>
</dbReference>
<dbReference type="PANTHER" id="PTHR12461:SF105">
    <property type="entry name" value="HYPOXIA-INDUCIBLE FACTOR 1-ALPHA INHIBITOR"/>
    <property type="match status" value="1"/>
</dbReference>
<dbReference type="SMART" id="SM00558">
    <property type="entry name" value="JmjC"/>
    <property type="match status" value="1"/>
</dbReference>
<evidence type="ECO:0000313" key="2">
    <source>
        <dbReference type="EMBL" id="SLK03590.1"/>
    </source>
</evidence>
<dbReference type="Pfam" id="PF13621">
    <property type="entry name" value="Cupin_8"/>
    <property type="match status" value="1"/>
</dbReference>
<proteinExistence type="predicted"/>
<accession>A0A1U6I6D2</accession>
<dbReference type="InterPro" id="IPR003347">
    <property type="entry name" value="JmjC_dom"/>
</dbReference>